<sequence>MRHVRQLYPPEVVVMASAASAAQRGGVFAIDPSSATAAHAPLLHWKGVAQPARHGVSCTASSTHAAHDGGTGGTVCAIEADKAVLVLYSWQRDQPIARIVLPQKMTCASLSPQGTWVATGTADGRLFVWDVASGALLTSFEAHYRAMTTIAWTSDSAAIVTASQDTRVCVWSWPSLMQHTDLTGSSSPVAPYATWSDHTLDLTAVHVTPGAFPHHVRVWTASRDHTVKVWDAGTRMLVSTYAFDAPITSIAVDPLERYALVADERRVMRLDLYVDGTFRGGRASAGVSVRVQDAPHVEVGAGVTTMAISVHGTHAAIGTWHGTVPLVDVTTLQTIRTLAPHASSRDPAPTPVTYLRILPRPTDLATHTQLRAKKSATDSVYLDALPMPCVAPQFERTIQVPPHAWMRLGHVALDEAPSDAGEMLPAEPVSLTAPSVPASDERLHTLEAQVQRAKALNDEMWQRLVEMHSRTV</sequence>
<proteinExistence type="inferred from homology"/>
<dbReference type="VEuPathDB" id="FungiDB:DNF11_4028"/>
<dbReference type="Gene3D" id="2.130.10.10">
    <property type="entry name" value="YVTN repeat-like/Quinoprotein amine dehydrogenase"/>
    <property type="match status" value="2"/>
</dbReference>
<dbReference type="PANTHER" id="PTHR18763">
    <property type="entry name" value="WD-REPEAT PROTEIN 18"/>
    <property type="match status" value="1"/>
</dbReference>
<comment type="similarity">
    <text evidence="1 5">Belongs to the WD repeat IPI3/WDR18 family.</text>
</comment>
<dbReference type="PROSITE" id="PS50082">
    <property type="entry name" value="WD_REPEATS_2"/>
    <property type="match status" value="2"/>
</dbReference>
<dbReference type="EMBL" id="CP033156">
    <property type="protein sequence ID" value="AYO44978.1"/>
    <property type="molecule type" value="Genomic_DNA"/>
</dbReference>
<evidence type="ECO:0000313" key="6">
    <source>
        <dbReference type="EMBL" id="AYO44978.1"/>
    </source>
</evidence>
<dbReference type="InterPro" id="IPR036322">
    <property type="entry name" value="WD40_repeat_dom_sf"/>
</dbReference>
<keyword evidence="3" id="KW-0677">Repeat</keyword>
<evidence type="ECO:0000256" key="2">
    <source>
        <dbReference type="ARBA" id="ARBA00022574"/>
    </source>
</evidence>
<dbReference type="InterPro" id="IPR001680">
    <property type="entry name" value="WD40_rpt"/>
</dbReference>
<dbReference type="OrthoDB" id="756370at2759"/>
<evidence type="ECO:0000313" key="7">
    <source>
        <dbReference type="Proteomes" id="UP000269793"/>
    </source>
</evidence>
<protein>
    <recommendedName>
        <fullName evidence="5">Pre-rRNA-processing protein IPI3</fullName>
    </recommendedName>
</protein>
<feature type="repeat" description="WD" evidence="4">
    <location>
        <begin position="105"/>
        <end position="139"/>
    </location>
</feature>
<dbReference type="GO" id="GO:0120330">
    <property type="term" value="C:rixosome complex"/>
    <property type="evidence" value="ECO:0007669"/>
    <property type="project" value="UniProtKB-UniRule"/>
</dbReference>
<evidence type="ECO:0000256" key="3">
    <source>
        <dbReference type="ARBA" id="ARBA00022737"/>
    </source>
</evidence>
<evidence type="ECO:0000256" key="5">
    <source>
        <dbReference type="RuleBase" id="RU369067"/>
    </source>
</evidence>
<evidence type="ECO:0000256" key="4">
    <source>
        <dbReference type="PROSITE-ProRule" id="PRU00221"/>
    </source>
</evidence>
<accession>A0A3G2SBW4</accession>
<gene>
    <name evidence="6" type="primary">IPI3</name>
    <name evidence="6" type="ORF">DNF11_4028</name>
</gene>
<dbReference type="GO" id="GO:0005656">
    <property type="term" value="C:nuclear pre-replicative complex"/>
    <property type="evidence" value="ECO:0007669"/>
    <property type="project" value="TreeGrafter"/>
</dbReference>
<dbReference type="AlphaFoldDB" id="A0A3G2SBW4"/>
<dbReference type="GO" id="GO:0006364">
    <property type="term" value="P:rRNA processing"/>
    <property type="evidence" value="ECO:0007669"/>
    <property type="project" value="UniProtKB-UniRule"/>
</dbReference>
<reference evidence="6 7" key="1">
    <citation type="submission" date="2018-10" db="EMBL/GenBank/DDBJ databases">
        <title>Complete genome sequence of Malassezia restricta CBS 7877.</title>
        <authorList>
            <person name="Morand S.C."/>
            <person name="Bertignac M."/>
            <person name="Iltis A."/>
            <person name="Kolder I."/>
            <person name="Pirovano W."/>
            <person name="Jourdain R."/>
            <person name="Clavaud C."/>
        </authorList>
    </citation>
    <scope>NUCLEOTIDE SEQUENCE [LARGE SCALE GENOMIC DNA]</scope>
    <source>
        <strain evidence="6 7">CBS 7877</strain>
    </source>
</reference>
<dbReference type="InterPro" id="IPR045227">
    <property type="entry name" value="WDR18/Ipi3/RID3"/>
</dbReference>
<dbReference type="InterPro" id="IPR015943">
    <property type="entry name" value="WD40/YVTN_repeat-like_dom_sf"/>
</dbReference>
<dbReference type="PROSITE" id="PS50294">
    <property type="entry name" value="WD_REPEATS_REGION"/>
    <property type="match status" value="1"/>
</dbReference>
<dbReference type="SUPFAM" id="SSF50978">
    <property type="entry name" value="WD40 repeat-like"/>
    <property type="match status" value="1"/>
</dbReference>
<dbReference type="GO" id="GO:0006261">
    <property type="term" value="P:DNA-templated DNA replication"/>
    <property type="evidence" value="ECO:0007669"/>
    <property type="project" value="TreeGrafter"/>
</dbReference>
<comment type="subcellular location">
    <subcellularLocation>
        <location evidence="5">Nucleus</location>
    </subcellularLocation>
</comment>
<keyword evidence="2 4" id="KW-0853">WD repeat</keyword>
<feature type="repeat" description="WD" evidence="4">
    <location>
        <begin position="140"/>
        <end position="172"/>
    </location>
</feature>
<evidence type="ECO:0000256" key="1">
    <source>
        <dbReference type="ARBA" id="ARBA00010143"/>
    </source>
</evidence>
<dbReference type="SMART" id="SM00320">
    <property type="entry name" value="WD40"/>
    <property type="match status" value="4"/>
</dbReference>
<dbReference type="STRING" id="425264.A0A3G2SBW4"/>
<dbReference type="PROSITE" id="PS00678">
    <property type="entry name" value="WD_REPEATS_1"/>
    <property type="match status" value="1"/>
</dbReference>
<dbReference type="Proteomes" id="UP000269793">
    <property type="component" value="Chromosome IX"/>
</dbReference>
<dbReference type="PANTHER" id="PTHR18763:SF0">
    <property type="entry name" value="WD REPEAT-CONTAINING PROTEIN 18"/>
    <property type="match status" value="1"/>
</dbReference>
<dbReference type="InterPro" id="IPR019775">
    <property type="entry name" value="WD40_repeat_CS"/>
</dbReference>
<comment type="subunit">
    <text evidence="5">Component of the RIX1 complex, composed of IPI1, RIX1/IPI2 and IPI3 in a 1:2:2 stoichiometry. The complex interacts (via RIX1) with MDN1 (via its hexameric AAA ATPase ring) and the pre-60S ribosome particles.</text>
</comment>
<dbReference type="Pfam" id="PF00400">
    <property type="entry name" value="WD40"/>
    <property type="match status" value="2"/>
</dbReference>
<keyword evidence="7" id="KW-1185">Reference proteome</keyword>
<comment type="function">
    <text evidence="5">Component of the RIX1 complex required for processing of ITS2 sequences from 35S pre-rRNA.</text>
</comment>
<organism evidence="6 7">
    <name type="scientific">Malassezia restricta (strain ATCC 96810 / NBRC 103918 / CBS 7877)</name>
    <name type="common">Seborrheic dermatitis infection agent</name>
    <dbReference type="NCBI Taxonomy" id="425264"/>
    <lineage>
        <taxon>Eukaryota</taxon>
        <taxon>Fungi</taxon>
        <taxon>Dikarya</taxon>
        <taxon>Basidiomycota</taxon>
        <taxon>Ustilaginomycotina</taxon>
        <taxon>Malasseziomycetes</taxon>
        <taxon>Malasseziales</taxon>
        <taxon>Malasseziaceae</taxon>
        <taxon>Malassezia</taxon>
    </lineage>
</organism>
<name>A0A3G2SBW4_MALR7</name>
<keyword evidence="5" id="KW-0539">Nucleus</keyword>
<keyword evidence="5" id="KW-0698">rRNA processing</keyword>